<keyword evidence="8 11" id="KW-0472">Membrane</keyword>
<evidence type="ECO:0000256" key="11">
    <source>
        <dbReference type="RuleBase" id="RU363122"/>
    </source>
</evidence>
<evidence type="ECO:0000256" key="4">
    <source>
        <dbReference type="ARBA" id="ARBA00022692"/>
    </source>
</evidence>
<protein>
    <recommendedName>
        <fullName evidence="11">Secretory carrier-associated membrane protein</fullName>
        <shortName evidence="11">Secretory carrier membrane protein</shortName>
    </recommendedName>
</protein>
<reference evidence="14 15" key="1">
    <citation type="journal article" date="2018" name="Plant J.">
        <title>Genome sequences of Chlorella sorokiniana UTEX 1602 and Micractinium conductrix SAG 241.80: implications to maltose excretion by a green alga.</title>
        <authorList>
            <person name="Arriola M.B."/>
            <person name="Velmurugan N."/>
            <person name="Zhang Y."/>
            <person name="Plunkett M.H."/>
            <person name="Hondzo H."/>
            <person name="Barney B.M."/>
        </authorList>
    </citation>
    <scope>NUCLEOTIDE SEQUENCE [LARGE SCALE GENOMIC DNA]</scope>
    <source>
        <strain evidence="14 15">SAG 241.80</strain>
    </source>
</reference>
<dbReference type="Gene3D" id="3.30.730.10">
    <property type="entry name" value="AP2/ERF domain"/>
    <property type="match status" value="1"/>
</dbReference>
<sequence length="584" mass="62249">MAQDNPFSADNPFATSTVNGTVPAAGGAWGSNGGGAWGGGGAADYAAPPPADIAVSSGGGGGGSKAAGRKEADLSKREAELNKREAELRRLELEIRNNPGAKSTKNWPRFCPVLHHDIAGEIPAQSQVPVRRAYWAYLGLIWCLFFNFVGATALLITDGKAIASWLWASIWMVGGIPGAYFMWYSRLYNAAIKDSAFGYAMFFAGFFANLAFSVWSAVGPPFLAEKSHTGYISAINRMNDNTGVGIVYFIGAAFWTLESMWSLWVYKLVYRAFRGQGMSAAQAAAQPPAAAGVHQQAGDINHSPSTKRKLSSAAVRADLVAHIRGLAETCGAVPDICKRRAPGEPDPTAGIQVADWDELRQRKDLDLLQAFPAPGLHPSTFVPTSQMAPAADAAAAAAAQLPLPVAMVPAGGGGGPLEPSLLQRCLAGSGAGSGTLPAAEPQPRPGVRTVGKVTKANKQKAGGRTFTSKYRGVHQTFPTRRWEAQFRRNGKPTSLGCFDHEEQAARAYDKMMLWCELHNAAGVKGGITNFDQSDYEADMGFLGSCTQDELVQLLRSDGRRQAAQRMLKQKRDGAALYHGESDED</sequence>
<dbReference type="PANTHER" id="PTHR10687:SF2">
    <property type="entry name" value="SECRETORY CARRIER-ASSOCIATED MEMBRANE PROTEIN"/>
    <property type="match status" value="1"/>
</dbReference>
<evidence type="ECO:0000259" key="13">
    <source>
        <dbReference type="PROSITE" id="PS51032"/>
    </source>
</evidence>
<evidence type="ECO:0000256" key="7">
    <source>
        <dbReference type="ARBA" id="ARBA00023125"/>
    </source>
</evidence>
<evidence type="ECO:0000256" key="12">
    <source>
        <dbReference type="SAM" id="MobiDB-lite"/>
    </source>
</evidence>
<dbReference type="GO" id="GO:0005886">
    <property type="term" value="C:plasma membrane"/>
    <property type="evidence" value="ECO:0007669"/>
    <property type="project" value="UniProtKB-SubCell"/>
</dbReference>
<evidence type="ECO:0000313" key="15">
    <source>
        <dbReference type="Proteomes" id="UP000239649"/>
    </source>
</evidence>
<comment type="subcellular location">
    <subcellularLocation>
        <location evidence="11">Cell membrane</location>
        <topology evidence="11">Multi-pass membrane protein</topology>
    </subcellularLocation>
    <subcellularLocation>
        <location evidence="11">Cytoplasmic vesicle</location>
        <location evidence="11">Secretory vesicle membrane</location>
        <topology evidence="11">Multi-pass membrane protein</topology>
    </subcellularLocation>
    <subcellularLocation>
        <location evidence="2">Nucleus</location>
    </subcellularLocation>
</comment>
<evidence type="ECO:0000256" key="9">
    <source>
        <dbReference type="ARBA" id="ARBA00023163"/>
    </source>
</evidence>
<dbReference type="OrthoDB" id="242866at2759"/>
<accession>A0A2P6VEQ6</accession>
<keyword evidence="11" id="KW-0813">Transport</keyword>
<dbReference type="GO" id="GO:0015031">
    <property type="term" value="P:protein transport"/>
    <property type="evidence" value="ECO:0007669"/>
    <property type="project" value="InterPro"/>
</dbReference>
<dbReference type="GO" id="GO:0032588">
    <property type="term" value="C:trans-Golgi network membrane"/>
    <property type="evidence" value="ECO:0007669"/>
    <property type="project" value="TreeGrafter"/>
</dbReference>
<feature type="region of interest" description="Disordered" evidence="12">
    <location>
        <begin position="1"/>
        <end position="79"/>
    </location>
</feature>
<comment type="similarity">
    <text evidence="3 11">Belongs to the SCAMP family.</text>
</comment>
<evidence type="ECO:0000256" key="10">
    <source>
        <dbReference type="ARBA" id="ARBA00023242"/>
    </source>
</evidence>
<feature type="compositionally biased region" description="Basic and acidic residues" evidence="12">
    <location>
        <begin position="68"/>
        <end position="79"/>
    </location>
</feature>
<keyword evidence="11" id="KW-0968">Cytoplasmic vesicle</keyword>
<feature type="transmembrane region" description="Helical" evidence="11">
    <location>
        <begin position="246"/>
        <end position="266"/>
    </location>
</feature>
<evidence type="ECO:0000256" key="2">
    <source>
        <dbReference type="ARBA" id="ARBA00004123"/>
    </source>
</evidence>
<feature type="compositionally biased region" description="Gly residues" evidence="12">
    <location>
        <begin position="27"/>
        <end position="42"/>
    </location>
</feature>
<organism evidence="14 15">
    <name type="scientific">Micractinium conductrix</name>
    <dbReference type="NCBI Taxonomy" id="554055"/>
    <lineage>
        <taxon>Eukaryota</taxon>
        <taxon>Viridiplantae</taxon>
        <taxon>Chlorophyta</taxon>
        <taxon>core chlorophytes</taxon>
        <taxon>Trebouxiophyceae</taxon>
        <taxon>Chlorellales</taxon>
        <taxon>Chlorellaceae</taxon>
        <taxon>Chlorella clade</taxon>
        <taxon>Micractinium</taxon>
    </lineage>
</organism>
<dbReference type="SUPFAM" id="SSF54171">
    <property type="entry name" value="DNA-binding domain"/>
    <property type="match status" value="1"/>
</dbReference>
<dbReference type="GO" id="GO:0003700">
    <property type="term" value="F:DNA-binding transcription factor activity"/>
    <property type="evidence" value="ECO:0007669"/>
    <property type="project" value="InterPro"/>
</dbReference>
<dbReference type="Proteomes" id="UP000239649">
    <property type="component" value="Unassembled WGS sequence"/>
</dbReference>
<dbReference type="EMBL" id="LHPF02000010">
    <property type="protein sequence ID" value="PSC72574.1"/>
    <property type="molecule type" value="Genomic_DNA"/>
</dbReference>
<dbReference type="GO" id="GO:0055038">
    <property type="term" value="C:recycling endosome membrane"/>
    <property type="evidence" value="ECO:0007669"/>
    <property type="project" value="TreeGrafter"/>
</dbReference>
<dbReference type="SMART" id="SM00380">
    <property type="entry name" value="AP2"/>
    <property type="match status" value="1"/>
</dbReference>
<dbReference type="InterPro" id="IPR016177">
    <property type="entry name" value="DNA-bd_dom_sf"/>
</dbReference>
<evidence type="ECO:0000256" key="3">
    <source>
        <dbReference type="ARBA" id="ARBA00010482"/>
    </source>
</evidence>
<dbReference type="InterPro" id="IPR036955">
    <property type="entry name" value="AP2/ERF_dom_sf"/>
</dbReference>
<name>A0A2P6VEQ6_9CHLO</name>
<dbReference type="GO" id="GO:0003677">
    <property type="term" value="F:DNA binding"/>
    <property type="evidence" value="ECO:0007669"/>
    <property type="project" value="UniProtKB-KW"/>
</dbReference>
<comment type="function">
    <text evidence="1 11">Probably involved in membrane trafficking.</text>
</comment>
<evidence type="ECO:0000256" key="5">
    <source>
        <dbReference type="ARBA" id="ARBA00022989"/>
    </source>
</evidence>
<feature type="transmembrane region" description="Helical" evidence="11">
    <location>
        <begin position="196"/>
        <end position="218"/>
    </location>
</feature>
<keyword evidence="4 11" id="KW-0812">Transmembrane</keyword>
<keyword evidence="11" id="KW-1003">Cell membrane</keyword>
<gene>
    <name evidence="14" type="ORF">C2E20_4198</name>
</gene>
<dbReference type="Pfam" id="PF04144">
    <property type="entry name" value="SCAMP"/>
    <property type="match status" value="1"/>
</dbReference>
<dbReference type="GO" id="GO:0030658">
    <property type="term" value="C:transport vesicle membrane"/>
    <property type="evidence" value="ECO:0007669"/>
    <property type="project" value="UniProtKB-SubCell"/>
</dbReference>
<keyword evidence="9" id="KW-0804">Transcription</keyword>
<feature type="domain" description="AP2/ERF" evidence="13">
    <location>
        <begin position="469"/>
        <end position="531"/>
    </location>
</feature>
<feature type="compositionally biased region" description="Polar residues" evidence="12">
    <location>
        <begin position="1"/>
        <end position="20"/>
    </location>
</feature>
<keyword evidence="5 11" id="KW-1133">Transmembrane helix</keyword>
<feature type="transmembrane region" description="Helical" evidence="11">
    <location>
        <begin position="162"/>
        <end position="184"/>
    </location>
</feature>
<keyword evidence="7" id="KW-0238">DNA-binding</keyword>
<proteinExistence type="inferred from homology"/>
<dbReference type="InterPro" id="IPR001471">
    <property type="entry name" value="AP2/ERF_dom"/>
</dbReference>
<dbReference type="GO" id="GO:0005634">
    <property type="term" value="C:nucleus"/>
    <property type="evidence" value="ECO:0007669"/>
    <property type="project" value="UniProtKB-SubCell"/>
</dbReference>
<evidence type="ECO:0000256" key="1">
    <source>
        <dbReference type="ARBA" id="ARBA00004003"/>
    </source>
</evidence>
<evidence type="ECO:0000313" key="14">
    <source>
        <dbReference type="EMBL" id="PSC72574.1"/>
    </source>
</evidence>
<dbReference type="PROSITE" id="PS51032">
    <property type="entry name" value="AP2_ERF"/>
    <property type="match status" value="1"/>
</dbReference>
<keyword evidence="6" id="KW-0805">Transcription regulation</keyword>
<dbReference type="PANTHER" id="PTHR10687">
    <property type="entry name" value="SECRETORY CARRIER-ASSOCIATED MEMBRANE PROTEIN SCAMP"/>
    <property type="match status" value="1"/>
</dbReference>
<evidence type="ECO:0000256" key="8">
    <source>
        <dbReference type="ARBA" id="ARBA00023136"/>
    </source>
</evidence>
<dbReference type="InterPro" id="IPR007273">
    <property type="entry name" value="SCAMP"/>
</dbReference>
<dbReference type="AlphaFoldDB" id="A0A2P6VEQ6"/>
<comment type="caution">
    <text evidence="14">The sequence shown here is derived from an EMBL/GenBank/DDBJ whole genome shotgun (WGS) entry which is preliminary data.</text>
</comment>
<keyword evidence="15" id="KW-1185">Reference proteome</keyword>
<keyword evidence="10" id="KW-0539">Nucleus</keyword>
<evidence type="ECO:0000256" key="6">
    <source>
        <dbReference type="ARBA" id="ARBA00023015"/>
    </source>
</evidence>
<feature type="transmembrane region" description="Helical" evidence="11">
    <location>
        <begin position="134"/>
        <end position="156"/>
    </location>
</feature>